<keyword evidence="2" id="KW-1185">Reference proteome</keyword>
<dbReference type="Proteomes" id="UP000219338">
    <property type="component" value="Unassembled WGS sequence"/>
</dbReference>
<sequence length="18" mass="2020">MGEMNNFRIVMVTGAPPR</sequence>
<proteinExistence type="predicted"/>
<reference evidence="2" key="1">
    <citation type="journal article" date="2017" name="Nat. Ecol. Evol.">
        <title>Genome expansion and lineage-specific genetic innovations in the forest pathogenic fungi Armillaria.</title>
        <authorList>
            <person name="Sipos G."/>
            <person name="Prasanna A.N."/>
            <person name="Walter M.C."/>
            <person name="O'Connor E."/>
            <person name="Balint B."/>
            <person name="Krizsan K."/>
            <person name="Kiss B."/>
            <person name="Hess J."/>
            <person name="Varga T."/>
            <person name="Slot J."/>
            <person name="Riley R."/>
            <person name="Boka B."/>
            <person name="Rigling D."/>
            <person name="Barry K."/>
            <person name="Lee J."/>
            <person name="Mihaltcheva S."/>
            <person name="LaButti K."/>
            <person name="Lipzen A."/>
            <person name="Waldron R."/>
            <person name="Moloney N.M."/>
            <person name="Sperisen C."/>
            <person name="Kredics L."/>
            <person name="Vagvoelgyi C."/>
            <person name="Patrignani A."/>
            <person name="Fitzpatrick D."/>
            <person name="Nagy I."/>
            <person name="Doyle S."/>
            <person name="Anderson J.B."/>
            <person name="Grigoriev I.V."/>
            <person name="Gueldener U."/>
            <person name="Muensterkoetter M."/>
            <person name="Nagy L.G."/>
        </authorList>
    </citation>
    <scope>NUCLEOTIDE SEQUENCE [LARGE SCALE GENOMIC DNA]</scope>
    <source>
        <strain evidence="2">C18/9</strain>
    </source>
</reference>
<gene>
    <name evidence="1" type="ORF">ARMOST_21697</name>
</gene>
<name>A0A284SAX8_ARMOS</name>
<evidence type="ECO:0000313" key="1">
    <source>
        <dbReference type="EMBL" id="SJL18125.1"/>
    </source>
</evidence>
<protein>
    <submittedName>
        <fullName evidence="1">Uncharacterized protein</fullName>
    </submittedName>
</protein>
<evidence type="ECO:0000313" key="2">
    <source>
        <dbReference type="Proteomes" id="UP000219338"/>
    </source>
</evidence>
<organism evidence="1 2">
    <name type="scientific">Armillaria ostoyae</name>
    <name type="common">Armillaria root rot fungus</name>
    <dbReference type="NCBI Taxonomy" id="47428"/>
    <lineage>
        <taxon>Eukaryota</taxon>
        <taxon>Fungi</taxon>
        <taxon>Dikarya</taxon>
        <taxon>Basidiomycota</taxon>
        <taxon>Agaricomycotina</taxon>
        <taxon>Agaricomycetes</taxon>
        <taxon>Agaricomycetidae</taxon>
        <taxon>Agaricales</taxon>
        <taxon>Marasmiineae</taxon>
        <taxon>Physalacriaceae</taxon>
        <taxon>Armillaria</taxon>
    </lineage>
</organism>
<dbReference type="AlphaFoldDB" id="A0A284SAX8"/>
<dbReference type="EMBL" id="FUEG01000053">
    <property type="protein sequence ID" value="SJL18125.1"/>
    <property type="molecule type" value="Genomic_DNA"/>
</dbReference>
<accession>A0A284SAX8</accession>